<dbReference type="Pfam" id="PF02836">
    <property type="entry name" value="Glyco_hydro_2_C"/>
    <property type="match status" value="1"/>
</dbReference>
<dbReference type="PANTHER" id="PTHR46323:SF2">
    <property type="entry name" value="BETA-GALACTOSIDASE"/>
    <property type="match status" value="1"/>
</dbReference>
<dbReference type="Pfam" id="PF02929">
    <property type="entry name" value="Bgal_small_N"/>
    <property type="match status" value="1"/>
</dbReference>
<dbReference type="GO" id="GO:0005990">
    <property type="term" value="P:lactose catabolic process"/>
    <property type="evidence" value="ECO:0007669"/>
    <property type="project" value="TreeGrafter"/>
</dbReference>
<name>A0A448YQY0_BRENA</name>
<sequence length="1018" mass="116277">MTLLIPPHLRDPKIVQQNRLPTRSYTYDPSIFHSLNGEWSFKLYESPFLSPDLTKLDASSFIDWTSITVPGHWQLQGKGKYGHPQYTNVQYPFQVDIPNPPTLNPTGVYYRQLFIADVSRFQHRLRFEGVDNSYEVYLNQKYVGLSKGSRNGAEFDVQPFLVSGDNLLAIKVFQWSDSSYIEDQDEWWLSGIFRDVSLLTLPKQAHIENYKVVPKFDDVNYRNAKLLIDLDIVGSYDHVRFTLYDSEDPHRSVDAQTLLQEFDQPTTTSIKSVNITKAEAPKTIEIPVLEPKHWTAEDPYLYKYSLELVSNDGSTVVHSVHNHVGFRQVQLLDGNLKVNGKIIMLRGVNRHDHHPNYGRAVPLDFVARDLILMKSYNINAVRTSHYPDHPRVYDLFDRLGFWVIDEADLETHGVQEPYCRHKNIPFETALTKKPYYDANVRFLSSNPDYETAYLDRASQLVLRDINHPAIIIWSLGNEAGYGTNHKLMSELIRKLDPSRLLHYEGDFNATSTDVYSFMYPTLEMMEIWRKSHTDSSGKFEKPLILCEYCHAMGNGPGSLKEYQDLFYSQAFYQGGFIWEWANHGIEFKTVSKVDGKLHKAYGYGGDFNEEINDGVFVMDGLLNSQHNPTPGLVELKKAFEPVTINLTSSKVTITNRYDFSTTDHLDFLDSDGKLLNVPSLKPDETATLNATTDSVTAFLNKDYGVLKAGHEIAWGQVEPPLQVPDFPSKVIEKSSIEETSKFVIVTSNSINFKLNKLLGKLEQLTIGGKTISTKYNGSSITFWRPPTNNDDAKDGPYWKKYNIHLMKQNVREVTVESGTTDYLAKVVVKSRIGPPVFFYGFDATQEYLISPNRLTLHTVLKLTGAYDPKDIPRLGYEFLLGDNYDSYEWFGRGPGESYPDKKLSQKFGHFNSDDVEDFVYDYPQENGNHTDTHYLKIKYTDGSKLIVSEKNKTFNFKVSDEYGVEEAKHASDVKHDGMYLRLDHGIHGVGSEACGPPVFGPYRLTAQDFDFTFDIGFD</sequence>
<dbReference type="Gene3D" id="2.60.120.260">
    <property type="entry name" value="Galactose-binding domain-like"/>
    <property type="match status" value="1"/>
</dbReference>
<dbReference type="InterPro" id="IPR008979">
    <property type="entry name" value="Galactose-bd-like_sf"/>
</dbReference>
<dbReference type="Gene3D" id="3.20.20.80">
    <property type="entry name" value="Glycosidases"/>
    <property type="match status" value="1"/>
</dbReference>
<dbReference type="InterPro" id="IPR013783">
    <property type="entry name" value="Ig-like_fold"/>
</dbReference>
<evidence type="ECO:0000256" key="5">
    <source>
        <dbReference type="ARBA" id="ARBA00023295"/>
    </source>
</evidence>
<evidence type="ECO:0000256" key="1">
    <source>
        <dbReference type="ARBA" id="ARBA00001412"/>
    </source>
</evidence>
<dbReference type="OrthoDB" id="408320at2759"/>
<gene>
    <name evidence="9" type="ORF">BRENAR_LOCUS4032</name>
</gene>
<dbReference type="Pfam" id="PF02837">
    <property type="entry name" value="Glyco_hydro_2_N"/>
    <property type="match status" value="1"/>
</dbReference>
<dbReference type="Proteomes" id="UP000290900">
    <property type="component" value="Unassembled WGS sequence"/>
</dbReference>
<dbReference type="InterPro" id="IPR036156">
    <property type="entry name" value="Beta-gal/glucu_dom_sf"/>
</dbReference>
<dbReference type="InterPro" id="IPR023230">
    <property type="entry name" value="Glyco_hydro_2_CS"/>
</dbReference>
<keyword evidence="10" id="KW-1185">Reference proteome</keyword>
<dbReference type="Pfam" id="PF00703">
    <property type="entry name" value="Glyco_hydro_2"/>
    <property type="match status" value="1"/>
</dbReference>
<dbReference type="InterPro" id="IPR050347">
    <property type="entry name" value="Bact_Beta-galactosidase"/>
</dbReference>
<dbReference type="GO" id="GO:0030246">
    <property type="term" value="F:carbohydrate binding"/>
    <property type="evidence" value="ECO:0007669"/>
    <property type="project" value="InterPro"/>
</dbReference>
<dbReference type="InterPro" id="IPR004199">
    <property type="entry name" value="B-gal_small/dom_5"/>
</dbReference>
<comment type="catalytic activity">
    <reaction evidence="1">
        <text>Hydrolysis of terminal non-reducing beta-D-galactose residues in beta-D-galactosides.</text>
        <dbReference type="EC" id="3.2.1.23"/>
    </reaction>
</comment>
<proteinExistence type="inferred from homology"/>
<evidence type="ECO:0000313" key="10">
    <source>
        <dbReference type="Proteomes" id="UP000290900"/>
    </source>
</evidence>
<dbReference type="SUPFAM" id="SSF49785">
    <property type="entry name" value="Galactose-binding domain-like"/>
    <property type="match status" value="1"/>
</dbReference>
<evidence type="ECO:0000256" key="6">
    <source>
        <dbReference type="ARBA" id="ARBA00032230"/>
    </source>
</evidence>
<dbReference type="EC" id="3.2.1.23" evidence="3"/>
<evidence type="ECO:0000256" key="7">
    <source>
        <dbReference type="RuleBase" id="RU361154"/>
    </source>
</evidence>
<protein>
    <recommendedName>
        <fullName evidence="3">beta-galactosidase</fullName>
        <ecNumber evidence="3">3.2.1.23</ecNumber>
    </recommendedName>
    <alternativeName>
        <fullName evidence="6">Lactase</fullName>
    </alternativeName>
</protein>
<dbReference type="Pfam" id="PF16353">
    <property type="entry name" value="LacZ_4"/>
    <property type="match status" value="1"/>
</dbReference>
<organism evidence="9 10">
    <name type="scientific">Brettanomyces naardenensis</name>
    <name type="common">Yeast</name>
    <dbReference type="NCBI Taxonomy" id="13370"/>
    <lineage>
        <taxon>Eukaryota</taxon>
        <taxon>Fungi</taxon>
        <taxon>Dikarya</taxon>
        <taxon>Ascomycota</taxon>
        <taxon>Saccharomycotina</taxon>
        <taxon>Pichiomycetes</taxon>
        <taxon>Pichiales</taxon>
        <taxon>Pichiaceae</taxon>
        <taxon>Brettanomyces</taxon>
    </lineage>
</organism>
<dbReference type="InterPro" id="IPR006103">
    <property type="entry name" value="Glyco_hydro_2_cat"/>
</dbReference>
<keyword evidence="5 7" id="KW-0326">Glycosidase</keyword>
<dbReference type="SMART" id="SM01038">
    <property type="entry name" value="Bgal_small_N"/>
    <property type="match status" value="1"/>
</dbReference>
<dbReference type="PANTHER" id="PTHR46323">
    <property type="entry name" value="BETA-GALACTOSIDASE"/>
    <property type="match status" value="1"/>
</dbReference>
<dbReference type="STRING" id="13370.A0A448YQY0"/>
<dbReference type="InterPro" id="IPR006104">
    <property type="entry name" value="Glyco_hydro_2_N"/>
</dbReference>
<dbReference type="GO" id="GO:0009341">
    <property type="term" value="C:beta-galactosidase complex"/>
    <property type="evidence" value="ECO:0007669"/>
    <property type="project" value="InterPro"/>
</dbReference>
<dbReference type="SUPFAM" id="SSF49303">
    <property type="entry name" value="beta-Galactosidase/glucuronidase domain"/>
    <property type="match status" value="2"/>
</dbReference>
<dbReference type="InterPro" id="IPR017853">
    <property type="entry name" value="GH"/>
</dbReference>
<dbReference type="InterPro" id="IPR006102">
    <property type="entry name" value="Ig-like_GH2"/>
</dbReference>
<dbReference type="InterPro" id="IPR006101">
    <property type="entry name" value="Glyco_hydro_2"/>
</dbReference>
<dbReference type="SUPFAM" id="SSF74650">
    <property type="entry name" value="Galactose mutarotase-like"/>
    <property type="match status" value="1"/>
</dbReference>
<dbReference type="PROSITE" id="PS00719">
    <property type="entry name" value="GLYCOSYL_HYDROL_F2_1"/>
    <property type="match status" value="1"/>
</dbReference>
<keyword evidence="4 7" id="KW-0378">Hydrolase</keyword>
<accession>A0A448YQY0</accession>
<dbReference type="InterPro" id="IPR014718">
    <property type="entry name" value="GH-type_carb-bd"/>
</dbReference>
<dbReference type="InParanoid" id="A0A448YQY0"/>
<dbReference type="EMBL" id="CAACVR010000043">
    <property type="protein sequence ID" value="VEU23301.1"/>
    <property type="molecule type" value="Genomic_DNA"/>
</dbReference>
<dbReference type="SMR" id="A0A448YQY0"/>
<evidence type="ECO:0000259" key="8">
    <source>
        <dbReference type="SMART" id="SM01038"/>
    </source>
</evidence>
<dbReference type="SUPFAM" id="SSF51445">
    <property type="entry name" value="(Trans)glycosidases"/>
    <property type="match status" value="1"/>
</dbReference>
<evidence type="ECO:0000256" key="3">
    <source>
        <dbReference type="ARBA" id="ARBA00012756"/>
    </source>
</evidence>
<dbReference type="InterPro" id="IPR032312">
    <property type="entry name" value="LacZ_4"/>
</dbReference>
<evidence type="ECO:0000313" key="9">
    <source>
        <dbReference type="EMBL" id="VEU23301.1"/>
    </source>
</evidence>
<evidence type="ECO:0000256" key="2">
    <source>
        <dbReference type="ARBA" id="ARBA00007401"/>
    </source>
</evidence>
<comment type="similarity">
    <text evidence="2 7">Belongs to the glycosyl hydrolase 2 family.</text>
</comment>
<feature type="domain" description="Beta galactosidase small chain/" evidence="8">
    <location>
        <begin position="744"/>
        <end position="1016"/>
    </location>
</feature>
<dbReference type="GO" id="GO:0004565">
    <property type="term" value="F:beta-galactosidase activity"/>
    <property type="evidence" value="ECO:0007669"/>
    <property type="project" value="UniProtKB-EC"/>
</dbReference>
<dbReference type="PRINTS" id="PR00132">
    <property type="entry name" value="GLHYDRLASE2"/>
</dbReference>
<dbReference type="Gene3D" id="2.60.40.10">
    <property type="entry name" value="Immunoglobulins"/>
    <property type="match status" value="2"/>
</dbReference>
<dbReference type="InterPro" id="IPR011013">
    <property type="entry name" value="Gal_mutarotase_sf_dom"/>
</dbReference>
<reference evidence="9 10" key="1">
    <citation type="submission" date="2018-12" db="EMBL/GenBank/DDBJ databases">
        <authorList>
            <person name="Tiukova I."/>
            <person name="Dainat J."/>
        </authorList>
    </citation>
    <scope>NUCLEOTIDE SEQUENCE [LARGE SCALE GENOMIC DNA]</scope>
</reference>
<evidence type="ECO:0000256" key="4">
    <source>
        <dbReference type="ARBA" id="ARBA00022801"/>
    </source>
</evidence>
<dbReference type="AlphaFoldDB" id="A0A448YQY0"/>
<dbReference type="Gene3D" id="2.70.98.10">
    <property type="match status" value="1"/>
</dbReference>